<dbReference type="GO" id="GO:0016887">
    <property type="term" value="F:ATP hydrolysis activity"/>
    <property type="evidence" value="ECO:0007669"/>
    <property type="project" value="InterPro"/>
</dbReference>
<evidence type="ECO:0000256" key="2">
    <source>
        <dbReference type="ARBA" id="ARBA00022840"/>
    </source>
</evidence>
<dbReference type="PATRIC" id="fig|1308866.3.peg.1370"/>
<dbReference type="OrthoDB" id="9804819at2"/>
<dbReference type="Pfam" id="PF00005">
    <property type="entry name" value="ABC_tran"/>
    <property type="match status" value="1"/>
</dbReference>
<accession>N4WLV7</accession>
<evidence type="ECO:0000256" key="1">
    <source>
        <dbReference type="ARBA" id="ARBA00022741"/>
    </source>
</evidence>
<dbReference type="Gene3D" id="3.40.50.300">
    <property type="entry name" value="P-loop containing nucleotide triphosphate hydrolases"/>
    <property type="match status" value="1"/>
</dbReference>
<dbReference type="AlphaFoldDB" id="N4WLV7"/>
<proteinExistence type="predicted"/>
<sequence length="225" mass="26028">MIQISNVSKRYSIHQVLKQCNMTIEKGKIVGLIGENGCGKTTLLKVLAGILRPNHGRIDGIHENDRSRFISYSPDNSYFYPYFTIEALMDFYQDVYEDFDRDRAESLLHFFELEKKQKIRHLSKGQAGRVKILITIARRAPLLMLDEPLAGLDPMVKQKIIKSLIQFIDLEQQTLLMTTHELMEVEPLLDDVVVMKHGTIIEQSSVESIRENDMVSLQQWLENTY</sequence>
<keyword evidence="5" id="KW-1185">Reference proteome</keyword>
<gene>
    <name evidence="4" type="ORF">J416_06797</name>
</gene>
<evidence type="ECO:0000313" key="4">
    <source>
        <dbReference type="EMBL" id="ENH97137.1"/>
    </source>
</evidence>
<evidence type="ECO:0000259" key="3">
    <source>
        <dbReference type="PROSITE" id="PS50893"/>
    </source>
</evidence>
<reference evidence="4 5" key="1">
    <citation type="submission" date="2013-03" db="EMBL/GenBank/DDBJ databases">
        <title>Draft genome sequence of Gracibacillus halophilus YIM-C55.5, a moderately halophilic and thermophilic organism from the Xiaochaidamu salt lake.</title>
        <authorList>
            <person name="Sugumar T."/>
            <person name="Polireddy D.R."/>
            <person name="Antony A."/>
            <person name="Madhava Y.R."/>
            <person name="Sivakumar N."/>
        </authorList>
    </citation>
    <scope>NUCLEOTIDE SEQUENCE [LARGE SCALE GENOMIC DNA]</scope>
    <source>
        <strain evidence="4 5">YIM-C55.5</strain>
    </source>
</reference>
<dbReference type="PROSITE" id="PS50893">
    <property type="entry name" value="ABC_TRANSPORTER_2"/>
    <property type="match status" value="1"/>
</dbReference>
<dbReference type="InterPro" id="IPR003439">
    <property type="entry name" value="ABC_transporter-like_ATP-bd"/>
</dbReference>
<comment type="caution">
    <text evidence="4">The sequence shown here is derived from an EMBL/GenBank/DDBJ whole genome shotgun (WGS) entry which is preliminary data.</text>
</comment>
<dbReference type="eggNOG" id="COG1131">
    <property type="taxonomic scope" value="Bacteria"/>
</dbReference>
<evidence type="ECO:0000313" key="5">
    <source>
        <dbReference type="Proteomes" id="UP000012283"/>
    </source>
</evidence>
<dbReference type="PANTHER" id="PTHR43158">
    <property type="entry name" value="SKFA PEPTIDE EXPORT ATP-BINDING PROTEIN SKFE"/>
    <property type="match status" value="1"/>
</dbReference>
<dbReference type="EMBL" id="APML01000022">
    <property type="protein sequence ID" value="ENH97137.1"/>
    <property type="molecule type" value="Genomic_DNA"/>
</dbReference>
<dbReference type="CDD" id="cd03230">
    <property type="entry name" value="ABC_DR_subfamily_A"/>
    <property type="match status" value="1"/>
</dbReference>
<dbReference type="InterPro" id="IPR027417">
    <property type="entry name" value="P-loop_NTPase"/>
</dbReference>
<dbReference type="SMART" id="SM00382">
    <property type="entry name" value="AAA"/>
    <property type="match status" value="1"/>
</dbReference>
<dbReference type="SUPFAM" id="SSF52540">
    <property type="entry name" value="P-loop containing nucleoside triphosphate hydrolases"/>
    <property type="match status" value="1"/>
</dbReference>
<keyword evidence="1" id="KW-0547">Nucleotide-binding</keyword>
<name>N4WLV7_9BACI</name>
<dbReference type="GO" id="GO:0005524">
    <property type="term" value="F:ATP binding"/>
    <property type="evidence" value="ECO:0007669"/>
    <property type="project" value="UniProtKB-KW"/>
</dbReference>
<dbReference type="Proteomes" id="UP000012283">
    <property type="component" value="Unassembled WGS sequence"/>
</dbReference>
<dbReference type="RefSeq" id="WP_003467077.1">
    <property type="nucleotide sequence ID" value="NZ_APML01000022.1"/>
</dbReference>
<keyword evidence="2" id="KW-0067">ATP-binding</keyword>
<dbReference type="PANTHER" id="PTHR43158:SF1">
    <property type="entry name" value="ABC TRANSPORTER, ATP-BINDING PROTEIN"/>
    <property type="match status" value="1"/>
</dbReference>
<feature type="domain" description="ABC transporter" evidence="3">
    <location>
        <begin position="2"/>
        <end position="222"/>
    </location>
</feature>
<dbReference type="InterPro" id="IPR003593">
    <property type="entry name" value="AAA+_ATPase"/>
</dbReference>
<protein>
    <submittedName>
        <fullName evidence="4">ABC transporter</fullName>
    </submittedName>
</protein>
<dbReference type="STRING" id="1308866.J416_06797"/>
<organism evidence="4 5">
    <name type="scientific">Gracilibacillus halophilus YIM-C55.5</name>
    <dbReference type="NCBI Taxonomy" id="1308866"/>
    <lineage>
        <taxon>Bacteria</taxon>
        <taxon>Bacillati</taxon>
        <taxon>Bacillota</taxon>
        <taxon>Bacilli</taxon>
        <taxon>Bacillales</taxon>
        <taxon>Bacillaceae</taxon>
        <taxon>Gracilibacillus</taxon>
    </lineage>
</organism>